<name>A0A1H2EHA6_9PSED</name>
<sequence length="262" mass="27755">MISKVLLSFFLLAGVAMHASVQAAVSSKTVDYQDNGQVFEGLLVTPEGPAQKRPLILMVHNWMGVTAETEKQAARFAELGYVVFAADVYGKGIRPQDAKQAGAQATIYKSDRALFRQRLNLALQTALQQPGVDGEKVAVVGYCFGGTGALELARSGAELQAIISFHGGLDSPHPADGQNITGRVLALHGADDPYVSAADLAAFQDEMQSNNVSYDLVQYPGAVHSFTDMGAGNDNSKGAAYNAAADQQSFAEAKKLLGNTFK</sequence>
<keyword evidence="4" id="KW-1185">Reference proteome</keyword>
<protein>
    <submittedName>
        <fullName evidence="3">Dienelactone hydrolase</fullName>
    </submittedName>
</protein>
<keyword evidence="3" id="KW-0378">Hydrolase</keyword>
<dbReference type="STRING" id="364197.SAMN05216296_0773"/>
<evidence type="ECO:0000259" key="2">
    <source>
        <dbReference type="Pfam" id="PF01738"/>
    </source>
</evidence>
<dbReference type="EMBL" id="LT629785">
    <property type="protein sequence ID" value="SDT94373.1"/>
    <property type="molecule type" value="Genomic_DNA"/>
</dbReference>
<feature type="domain" description="Dienelactone hydrolase" evidence="2">
    <location>
        <begin position="39"/>
        <end position="259"/>
    </location>
</feature>
<keyword evidence="1" id="KW-0732">Signal</keyword>
<dbReference type="InterPro" id="IPR050261">
    <property type="entry name" value="FrsA_esterase"/>
</dbReference>
<evidence type="ECO:0000256" key="1">
    <source>
        <dbReference type="SAM" id="SignalP"/>
    </source>
</evidence>
<evidence type="ECO:0000313" key="3">
    <source>
        <dbReference type="EMBL" id="SDT94373.1"/>
    </source>
</evidence>
<dbReference type="PANTHER" id="PTHR22946">
    <property type="entry name" value="DIENELACTONE HYDROLASE DOMAIN-CONTAINING PROTEIN-RELATED"/>
    <property type="match status" value="1"/>
</dbReference>
<dbReference type="PANTHER" id="PTHR22946:SF0">
    <property type="entry name" value="DIENELACTONE HYDROLASE DOMAIN-CONTAINING PROTEIN"/>
    <property type="match status" value="1"/>
</dbReference>
<accession>A0A1H2EHA6</accession>
<organism evidence="3 4">
    <name type="scientific">Pseudomonas pohangensis</name>
    <dbReference type="NCBI Taxonomy" id="364197"/>
    <lineage>
        <taxon>Bacteria</taxon>
        <taxon>Pseudomonadati</taxon>
        <taxon>Pseudomonadota</taxon>
        <taxon>Gammaproteobacteria</taxon>
        <taxon>Pseudomonadales</taxon>
        <taxon>Pseudomonadaceae</taxon>
        <taxon>Pseudomonas</taxon>
    </lineage>
</organism>
<dbReference type="GO" id="GO:0016787">
    <property type="term" value="F:hydrolase activity"/>
    <property type="evidence" value="ECO:0007669"/>
    <property type="project" value="UniProtKB-KW"/>
</dbReference>
<evidence type="ECO:0000313" key="4">
    <source>
        <dbReference type="Proteomes" id="UP000243232"/>
    </source>
</evidence>
<reference evidence="4" key="1">
    <citation type="submission" date="2016-10" db="EMBL/GenBank/DDBJ databases">
        <authorList>
            <person name="Varghese N."/>
            <person name="Submissions S."/>
        </authorList>
    </citation>
    <scope>NUCLEOTIDE SEQUENCE [LARGE SCALE GENOMIC DNA]</scope>
    <source>
        <strain evidence="4">DSM 17875</strain>
    </source>
</reference>
<proteinExistence type="predicted"/>
<dbReference type="Pfam" id="PF01738">
    <property type="entry name" value="DLH"/>
    <property type="match status" value="1"/>
</dbReference>
<dbReference type="Proteomes" id="UP000243232">
    <property type="component" value="Chromosome I"/>
</dbReference>
<gene>
    <name evidence="3" type="ORF">SAMN05216296_0773</name>
</gene>
<feature type="chain" id="PRO_5009273074" evidence="1">
    <location>
        <begin position="24"/>
        <end position="262"/>
    </location>
</feature>
<dbReference type="Gene3D" id="3.40.50.1820">
    <property type="entry name" value="alpha/beta hydrolase"/>
    <property type="match status" value="1"/>
</dbReference>
<dbReference type="InterPro" id="IPR002925">
    <property type="entry name" value="Dienelactn_hydro"/>
</dbReference>
<dbReference type="AlphaFoldDB" id="A0A1H2EHA6"/>
<dbReference type="SUPFAM" id="SSF53474">
    <property type="entry name" value="alpha/beta-Hydrolases"/>
    <property type="match status" value="1"/>
</dbReference>
<feature type="signal peptide" evidence="1">
    <location>
        <begin position="1"/>
        <end position="23"/>
    </location>
</feature>
<dbReference type="InterPro" id="IPR029058">
    <property type="entry name" value="AB_hydrolase_fold"/>
</dbReference>